<protein>
    <submittedName>
        <fullName evidence="3">Uncharacterized protein LOC116292784</fullName>
    </submittedName>
</protein>
<dbReference type="OrthoDB" id="270568at2759"/>
<keyword evidence="1" id="KW-1133">Transmembrane helix</keyword>
<dbReference type="InterPro" id="IPR011047">
    <property type="entry name" value="Quinoprotein_ADH-like_sf"/>
</dbReference>
<dbReference type="GeneID" id="116292784"/>
<keyword evidence="1" id="KW-0812">Transmembrane</keyword>
<dbReference type="KEGG" id="aten:116292784"/>
<dbReference type="SUPFAM" id="SSF50998">
    <property type="entry name" value="Quinoprotein alcohol dehydrogenase-like"/>
    <property type="match status" value="1"/>
</dbReference>
<dbReference type="Proteomes" id="UP000515163">
    <property type="component" value="Unplaced"/>
</dbReference>
<feature type="transmembrane region" description="Helical" evidence="1">
    <location>
        <begin position="635"/>
        <end position="659"/>
    </location>
</feature>
<accession>A0A6P8HHZ2</accession>
<name>A0A6P8HHZ2_ACTTE</name>
<gene>
    <name evidence="3" type="primary">LOC116292784</name>
</gene>
<proteinExistence type="predicted"/>
<sequence length="666" mass="74489">MVSPQSLDLSRIRPQDVAVVIGFLAAIFIFRAPDVYELKPVWRLDIEKTTGSEHNNILPLPIIVDLDSDGINELVVATQDGRIRVMTFPTKDFGGDLLPHLHIKVETSIKLDNVTSDYHPIPVTMATGCLKNRARHDECYKTIIVVTSDWSVLAYDHFLNLLWKTTVKVNSKTPMHFKEIAVLAIPQGQDGLVVVGGRTTDNKHHKQKLSHDHHVDAAPKETVEELARKSNTHSTMDPNKVSGESEHFSTFAFNGREGGIVWSHKPGDFAANVTAREHLLSSYHFKLALQPNQYHTGEEHWTKYLMSFLKTLPYRWHHPSDTKLFAARFVKGSRKTMSKAAKQSWFDIKAPNIDLFSSEEKKSEKDVQHNSIVVHNQHGVEVLKLDSGRPICRYTIPKESVSLGDINEDGHVDHVTTHFESRDDFPNSVPSCTAVVSSQSRTLFTGSICRTLSLFGGVFDGPADTKHGEEPLPVPPVIIHSPPHRSGILRHLMGHNLRRSRVGFDSVFLVSTGKVTSFGPHGELNWQVKVDGSWKDRVRADELSMTQENTRSFLPSMKPVAIESNQNQKALFIASWHHISLVSLVDGTLLASHTLPCQPVSPVVEGDFTNDGLTDVVVQCSDSYLGFSLDRHIGYMWTIIWVVSSMMAVAIALGLLRVFEEELFVT</sequence>
<evidence type="ECO:0000256" key="1">
    <source>
        <dbReference type="SAM" id="Phobius"/>
    </source>
</evidence>
<evidence type="ECO:0000313" key="2">
    <source>
        <dbReference type="Proteomes" id="UP000515163"/>
    </source>
</evidence>
<organism evidence="2 3">
    <name type="scientific">Actinia tenebrosa</name>
    <name type="common">Australian red waratah sea anemone</name>
    <dbReference type="NCBI Taxonomy" id="6105"/>
    <lineage>
        <taxon>Eukaryota</taxon>
        <taxon>Metazoa</taxon>
        <taxon>Cnidaria</taxon>
        <taxon>Anthozoa</taxon>
        <taxon>Hexacorallia</taxon>
        <taxon>Actiniaria</taxon>
        <taxon>Actiniidae</taxon>
        <taxon>Actinia</taxon>
    </lineage>
</organism>
<keyword evidence="1" id="KW-0472">Membrane</keyword>
<dbReference type="RefSeq" id="XP_031555999.1">
    <property type="nucleotide sequence ID" value="XM_031700139.1"/>
</dbReference>
<dbReference type="InParanoid" id="A0A6P8HHZ2"/>
<dbReference type="PANTHER" id="PTHR34284">
    <property type="entry name" value="FG-GAP REPEAT-CONTAINING PROTEIN"/>
    <property type="match status" value="1"/>
</dbReference>
<reference evidence="3" key="1">
    <citation type="submission" date="2025-08" db="UniProtKB">
        <authorList>
            <consortium name="RefSeq"/>
        </authorList>
    </citation>
    <scope>IDENTIFICATION</scope>
    <source>
        <tissue evidence="3">Tentacle</tissue>
    </source>
</reference>
<dbReference type="AlphaFoldDB" id="A0A6P8HHZ2"/>
<evidence type="ECO:0000313" key="3">
    <source>
        <dbReference type="RefSeq" id="XP_031555999.1"/>
    </source>
</evidence>
<dbReference type="PANTHER" id="PTHR34284:SF1">
    <property type="entry name" value="FG-GAP REPEAT-CONTAINING PROTEIN"/>
    <property type="match status" value="1"/>
</dbReference>
<keyword evidence="2" id="KW-1185">Reference proteome</keyword>